<evidence type="ECO:0000313" key="2">
    <source>
        <dbReference type="Proteomes" id="UP000831701"/>
    </source>
</evidence>
<reference evidence="1" key="1">
    <citation type="submission" date="2022-04" db="EMBL/GenBank/DDBJ databases">
        <title>Jade perch genome.</title>
        <authorList>
            <person name="Chao B."/>
        </authorList>
    </citation>
    <scope>NUCLEOTIDE SEQUENCE</scope>
    <source>
        <strain evidence="1">CB-2022</strain>
    </source>
</reference>
<proteinExistence type="predicted"/>
<gene>
    <name evidence="1" type="ORF">L3Q82_009609</name>
</gene>
<accession>A0ACB8WG00</accession>
<dbReference type="Proteomes" id="UP000831701">
    <property type="component" value="Chromosome 10"/>
</dbReference>
<name>A0ACB8WG00_9TELE</name>
<evidence type="ECO:0000313" key="1">
    <source>
        <dbReference type="EMBL" id="KAI3366965.1"/>
    </source>
</evidence>
<protein>
    <submittedName>
        <fullName evidence="1">Uncharacterized protein</fullName>
    </submittedName>
</protein>
<organism evidence="1 2">
    <name type="scientific">Scortum barcoo</name>
    <name type="common">barcoo grunter</name>
    <dbReference type="NCBI Taxonomy" id="214431"/>
    <lineage>
        <taxon>Eukaryota</taxon>
        <taxon>Metazoa</taxon>
        <taxon>Chordata</taxon>
        <taxon>Craniata</taxon>
        <taxon>Vertebrata</taxon>
        <taxon>Euteleostomi</taxon>
        <taxon>Actinopterygii</taxon>
        <taxon>Neopterygii</taxon>
        <taxon>Teleostei</taxon>
        <taxon>Neoteleostei</taxon>
        <taxon>Acanthomorphata</taxon>
        <taxon>Eupercaria</taxon>
        <taxon>Centrarchiformes</taxon>
        <taxon>Terapontoidei</taxon>
        <taxon>Terapontidae</taxon>
        <taxon>Scortum</taxon>
    </lineage>
</organism>
<keyword evidence="2" id="KW-1185">Reference proteome</keyword>
<sequence length="97" mass="11102">MVLLLLSYFDEKEDMMFRYVEDTCLAGEERSCYSSRRYVLSVDRNIVHNNIPSFVSYVWELLLLQHPLPIRAGINPGVSADVCLFGLGLSIIFTLLN</sequence>
<comment type="caution">
    <text evidence="1">The sequence shown here is derived from an EMBL/GenBank/DDBJ whole genome shotgun (WGS) entry which is preliminary data.</text>
</comment>
<dbReference type="EMBL" id="CM041540">
    <property type="protein sequence ID" value="KAI3366965.1"/>
    <property type="molecule type" value="Genomic_DNA"/>
</dbReference>